<evidence type="ECO:0000256" key="4">
    <source>
        <dbReference type="ARBA" id="ARBA00022692"/>
    </source>
</evidence>
<feature type="transmembrane region" description="Helical" evidence="9">
    <location>
        <begin position="6"/>
        <end position="27"/>
    </location>
</feature>
<comment type="caution">
    <text evidence="10">The sequence shown here is derived from an EMBL/GenBank/DDBJ whole genome shotgun (WGS) entry which is preliminary data.</text>
</comment>
<dbReference type="CDD" id="cd06582">
    <property type="entry name" value="TM_PBP1_LivH_like"/>
    <property type="match status" value="1"/>
</dbReference>
<evidence type="ECO:0000256" key="2">
    <source>
        <dbReference type="ARBA" id="ARBA00022448"/>
    </source>
</evidence>
<evidence type="ECO:0000256" key="9">
    <source>
        <dbReference type="SAM" id="Phobius"/>
    </source>
</evidence>
<keyword evidence="6 9" id="KW-1133">Transmembrane helix</keyword>
<feature type="transmembrane region" description="Helical" evidence="9">
    <location>
        <begin position="66"/>
        <end position="88"/>
    </location>
</feature>
<evidence type="ECO:0000313" key="10">
    <source>
        <dbReference type="EMBL" id="KGA18567.1"/>
    </source>
</evidence>
<feature type="transmembrane region" description="Helical" evidence="9">
    <location>
        <begin position="262"/>
        <end position="282"/>
    </location>
</feature>
<keyword evidence="3" id="KW-1003">Cell membrane</keyword>
<dbReference type="InterPro" id="IPR052157">
    <property type="entry name" value="BCAA_transport_permease"/>
</dbReference>
<feature type="transmembrane region" description="Helical" evidence="9">
    <location>
        <begin position="193"/>
        <end position="215"/>
    </location>
</feature>
<evidence type="ECO:0000256" key="6">
    <source>
        <dbReference type="ARBA" id="ARBA00022989"/>
    </source>
</evidence>
<keyword evidence="4 9" id="KW-0812">Transmembrane</keyword>
<evidence type="ECO:0000256" key="1">
    <source>
        <dbReference type="ARBA" id="ARBA00004651"/>
    </source>
</evidence>
<protein>
    <submittedName>
        <fullName evidence="10">Inner-membrane translocator</fullName>
    </submittedName>
</protein>
<proteinExistence type="inferred from homology"/>
<sequence length="293" mass="30918">MDTFILIGITGVGLGALYFLVASGLSLIYGLMGVLNFAHGSFLTVGAFVGLFVATQLGPETSMIDFIIAMIIGGLAAGFFALLIEQLLITRLYDRHIDQALVTVGVSLVVGAVLGGWFTNDLKMFPSPLWFYTAINIGGAMVPADRIVYIATAIILLIANWALLKFTRIGLIIRAGVENRNMVNALGINVRRAFSTVFFLGGFAAGVGGVLVSVYSNGVSPLIAGTYLIYGFIVVVIGGMGSVPGSFLAAMLIGVIRQFANYYITGLGDFVIVILLAGVLLIRPQGLLGKVRA</sequence>
<feature type="transmembrane region" description="Helical" evidence="9">
    <location>
        <begin position="34"/>
        <end position="54"/>
    </location>
</feature>
<dbReference type="InterPro" id="IPR001851">
    <property type="entry name" value="ABC_transp_permease"/>
</dbReference>
<evidence type="ECO:0000256" key="5">
    <source>
        <dbReference type="ARBA" id="ARBA00022970"/>
    </source>
</evidence>
<organism evidence="10">
    <name type="scientific">freshwater metagenome</name>
    <dbReference type="NCBI Taxonomy" id="449393"/>
    <lineage>
        <taxon>unclassified sequences</taxon>
        <taxon>metagenomes</taxon>
        <taxon>ecological metagenomes</taxon>
    </lineage>
</organism>
<dbReference type="PANTHER" id="PTHR11795:SF442">
    <property type="entry name" value="ABC TRANSPORTER ATP-BINDING PROTEIN"/>
    <property type="match status" value="1"/>
</dbReference>
<feature type="transmembrane region" description="Helical" evidence="9">
    <location>
        <begin position="149"/>
        <end position="173"/>
    </location>
</feature>
<feature type="transmembrane region" description="Helical" evidence="9">
    <location>
        <begin position="100"/>
        <end position="118"/>
    </location>
</feature>
<dbReference type="PANTHER" id="PTHR11795">
    <property type="entry name" value="BRANCHED-CHAIN AMINO ACID TRANSPORT SYSTEM PERMEASE PROTEIN LIVH"/>
    <property type="match status" value="1"/>
</dbReference>
<gene>
    <name evidence="10" type="ORF">GM50_8400</name>
</gene>
<dbReference type="EMBL" id="JNSK01000023">
    <property type="protein sequence ID" value="KGA18567.1"/>
    <property type="molecule type" value="Genomic_DNA"/>
</dbReference>
<keyword evidence="7 9" id="KW-0472">Membrane</keyword>
<keyword evidence="5" id="KW-0029">Amino-acid transport</keyword>
<comment type="subcellular location">
    <subcellularLocation>
        <location evidence="1">Cell membrane</location>
        <topology evidence="1">Multi-pass membrane protein</topology>
    </subcellularLocation>
</comment>
<feature type="transmembrane region" description="Helical" evidence="9">
    <location>
        <begin position="227"/>
        <end position="256"/>
    </location>
</feature>
<dbReference type="GO" id="GO:0005886">
    <property type="term" value="C:plasma membrane"/>
    <property type="evidence" value="ECO:0007669"/>
    <property type="project" value="UniProtKB-SubCell"/>
</dbReference>
<name>A0A094Q5A1_9ZZZZ</name>
<dbReference type="Pfam" id="PF02653">
    <property type="entry name" value="BPD_transp_2"/>
    <property type="match status" value="1"/>
</dbReference>
<dbReference type="AlphaFoldDB" id="A0A094Q5A1"/>
<evidence type="ECO:0000256" key="3">
    <source>
        <dbReference type="ARBA" id="ARBA00022475"/>
    </source>
</evidence>
<evidence type="ECO:0000256" key="7">
    <source>
        <dbReference type="ARBA" id="ARBA00023136"/>
    </source>
</evidence>
<dbReference type="GO" id="GO:0022857">
    <property type="term" value="F:transmembrane transporter activity"/>
    <property type="evidence" value="ECO:0007669"/>
    <property type="project" value="InterPro"/>
</dbReference>
<keyword evidence="2" id="KW-0813">Transport</keyword>
<evidence type="ECO:0000256" key="8">
    <source>
        <dbReference type="ARBA" id="ARBA00037998"/>
    </source>
</evidence>
<accession>A0A094Q5A1</accession>
<reference evidence="10" key="1">
    <citation type="submission" date="2014-05" db="EMBL/GenBank/DDBJ databases">
        <title>Key roles for freshwater Actinobacteria revealed by deep metagenomic sequencing.</title>
        <authorList>
            <person name="Ghai R."/>
            <person name="Mizuno C.M."/>
            <person name="Picazo A."/>
            <person name="Camacho A."/>
            <person name="Rodriguez-Valera F."/>
        </authorList>
    </citation>
    <scope>NUCLEOTIDE SEQUENCE</scope>
</reference>
<comment type="similarity">
    <text evidence="8">Belongs to the binding-protein-dependent transport system permease family. LivHM subfamily.</text>
</comment>
<dbReference type="GO" id="GO:0006865">
    <property type="term" value="P:amino acid transport"/>
    <property type="evidence" value="ECO:0007669"/>
    <property type="project" value="UniProtKB-KW"/>
</dbReference>